<gene>
    <name evidence="5" type="ORF">HGQ17_07340</name>
</gene>
<sequence>MKALAKRWGRWRFSTGLGAGSVAIGTRAVTVFGQFLADAAPAVQRLADLDRQLLERYLADLHARFSGTVTHRMLVGQLNLFFTIIRQHGWDDSLPSTVTFFSEDIPKENPRLPRALSETVMAQLEHPDNLAQWNDPTYELITLILMRCGLRITDTVQLSTDCVVYDRDGAPYLRYLNHKMKREALVPIDEDLAEAITTQGHRVRQRWPNSKPVLLPRATNNDNGELPVRDGTYRTVLRRWLQRCDIRDEYGDPVHLVPHSFRHTLGTRLINRDVPQEVVRRILDHDSHAMTAHYARLSDTTIRRHWEAAQKVNFKGETVTLDPDGPLAEAAWAKQRVGRATQALPNGYCGLPVQQSCPHANACLSCPMFITTAEFLPEHRQHRKQTVEIITAAEARGQQRLIEMNQQVLGNLDRIITTLENDQDGEGFDAC</sequence>
<dbReference type="AlphaFoldDB" id="A0A7X8TKR7"/>
<dbReference type="GO" id="GO:0006310">
    <property type="term" value="P:DNA recombination"/>
    <property type="evidence" value="ECO:0007669"/>
    <property type="project" value="UniProtKB-KW"/>
</dbReference>
<protein>
    <submittedName>
        <fullName evidence="5">Phage integrase family protein</fullName>
    </submittedName>
</protein>
<name>A0A7X8TKR7_9MICC</name>
<keyword evidence="6" id="KW-1185">Reference proteome</keyword>
<feature type="domain" description="Tyr recombinase" evidence="4">
    <location>
        <begin position="111"/>
        <end position="307"/>
    </location>
</feature>
<keyword evidence="2" id="KW-0238">DNA-binding</keyword>
<organism evidence="5 6">
    <name type="scientific">Nesterenkonia sedimenti</name>
    <dbReference type="NCBI Taxonomy" id="1463632"/>
    <lineage>
        <taxon>Bacteria</taxon>
        <taxon>Bacillati</taxon>
        <taxon>Actinomycetota</taxon>
        <taxon>Actinomycetes</taxon>
        <taxon>Micrococcales</taxon>
        <taxon>Micrococcaceae</taxon>
        <taxon>Nesterenkonia</taxon>
    </lineage>
</organism>
<proteinExistence type="inferred from homology"/>
<dbReference type="PANTHER" id="PTHR30349">
    <property type="entry name" value="PHAGE INTEGRASE-RELATED"/>
    <property type="match status" value="1"/>
</dbReference>
<evidence type="ECO:0000313" key="6">
    <source>
        <dbReference type="Proteomes" id="UP000523139"/>
    </source>
</evidence>
<dbReference type="SUPFAM" id="SSF56349">
    <property type="entry name" value="DNA breaking-rejoining enzymes"/>
    <property type="match status" value="1"/>
</dbReference>
<evidence type="ECO:0000256" key="1">
    <source>
        <dbReference type="ARBA" id="ARBA00008857"/>
    </source>
</evidence>
<evidence type="ECO:0000256" key="2">
    <source>
        <dbReference type="ARBA" id="ARBA00023125"/>
    </source>
</evidence>
<accession>A0A7X8TKR7</accession>
<dbReference type="Gene3D" id="1.10.443.10">
    <property type="entry name" value="Intergrase catalytic core"/>
    <property type="match status" value="1"/>
</dbReference>
<dbReference type="InterPro" id="IPR013762">
    <property type="entry name" value="Integrase-like_cat_sf"/>
</dbReference>
<evidence type="ECO:0000259" key="4">
    <source>
        <dbReference type="PROSITE" id="PS51898"/>
    </source>
</evidence>
<dbReference type="EMBL" id="JABAHY010000005">
    <property type="protein sequence ID" value="NLS09823.1"/>
    <property type="molecule type" value="Genomic_DNA"/>
</dbReference>
<dbReference type="InterPro" id="IPR011010">
    <property type="entry name" value="DNA_brk_join_enz"/>
</dbReference>
<dbReference type="Pfam" id="PF00589">
    <property type="entry name" value="Phage_integrase"/>
    <property type="match status" value="1"/>
</dbReference>
<dbReference type="PROSITE" id="PS51898">
    <property type="entry name" value="TYR_RECOMBINASE"/>
    <property type="match status" value="1"/>
</dbReference>
<dbReference type="GO" id="GO:0015074">
    <property type="term" value="P:DNA integration"/>
    <property type="evidence" value="ECO:0007669"/>
    <property type="project" value="InterPro"/>
</dbReference>
<keyword evidence="3" id="KW-0233">DNA recombination</keyword>
<evidence type="ECO:0000256" key="3">
    <source>
        <dbReference type="ARBA" id="ARBA00023172"/>
    </source>
</evidence>
<comment type="caution">
    <text evidence="5">The sequence shown here is derived from an EMBL/GenBank/DDBJ whole genome shotgun (WGS) entry which is preliminary data.</text>
</comment>
<reference evidence="5 6" key="1">
    <citation type="submission" date="2020-04" db="EMBL/GenBank/DDBJ databases">
        <title>Nesterenkonia sp. nov., isolated from marine sediment.</title>
        <authorList>
            <person name="Zhang G."/>
        </authorList>
    </citation>
    <scope>NUCLEOTIDE SEQUENCE [LARGE SCALE GENOMIC DNA]</scope>
    <source>
        <strain evidence="5 6">MY13</strain>
    </source>
</reference>
<dbReference type="Proteomes" id="UP000523139">
    <property type="component" value="Unassembled WGS sequence"/>
</dbReference>
<dbReference type="PANTHER" id="PTHR30349:SF41">
    <property type="entry name" value="INTEGRASE_RECOMBINASE PROTEIN MJ0367-RELATED"/>
    <property type="match status" value="1"/>
</dbReference>
<comment type="similarity">
    <text evidence="1">Belongs to the 'phage' integrase family.</text>
</comment>
<evidence type="ECO:0000313" key="5">
    <source>
        <dbReference type="EMBL" id="NLS09823.1"/>
    </source>
</evidence>
<dbReference type="InterPro" id="IPR050090">
    <property type="entry name" value="Tyrosine_recombinase_XerCD"/>
</dbReference>
<dbReference type="CDD" id="cd00397">
    <property type="entry name" value="DNA_BRE_C"/>
    <property type="match status" value="1"/>
</dbReference>
<dbReference type="InterPro" id="IPR002104">
    <property type="entry name" value="Integrase_catalytic"/>
</dbReference>
<dbReference type="GO" id="GO:0003677">
    <property type="term" value="F:DNA binding"/>
    <property type="evidence" value="ECO:0007669"/>
    <property type="project" value="UniProtKB-KW"/>
</dbReference>